<evidence type="ECO:0000313" key="1">
    <source>
        <dbReference type="EMBL" id="SUZ13434.1"/>
    </source>
</evidence>
<reference evidence="1" key="1">
    <citation type="submission" date="2018-07" db="EMBL/GenBank/DDBJ databases">
        <authorList>
            <person name="Quirk P.G."/>
            <person name="Krulwich T.A."/>
        </authorList>
    </citation>
    <scope>NUCLEOTIDE SEQUENCE</scope>
    <source>
        <strain evidence="1">96224</strain>
    </source>
</reference>
<proteinExistence type="predicted"/>
<dbReference type="AlphaFoldDB" id="A0A381LHQ6"/>
<dbReference type="EMBL" id="UIGY01000234">
    <property type="protein sequence ID" value="SUZ13434.1"/>
    <property type="molecule type" value="Genomic_DNA"/>
</dbReference>
<protein>
    <submittedName>
        <fullName evidence="1">Bgt-20487</fullName>
    </submittedName>
</protein>
<organism evidence="1">
    <name type="scientific">Blumeria graminis f. sp. tritici 96224</name>
    <dbReference type="NCBI Taxonomy" id="1268274"/>
    <lineage>
        <taxon>Eukaryota</taxon>
        <taxon>Fungi</taxon>
        <taxon>Dikarya</taxon>
        <taxon>Ascomycota</taxon>
        <taxon>Pezizomycotina</taxon>
        <taxon>Leotiomycetes</taxon>
        <taxon>Erysiphales</taxon>
        <taxon>Erysiphaceae</taxon>
        <taxon>Blumeria</taxon>
    </lineage>
</organism>
<name>A0A381LHQ6_BLUGR</name>
<gene>
    <name evidence="1" type="ORF">BGT96224V2_LOCUS6595</name>
</gene>
<sequence>HLASTTDMGVTPIANSSLPHLLPAINHYKFTTLRIAARRKLGYNIQSSGRSFCGTIALLGLYYHKCQVMRGEIATGNVLHVL</sequence>
<accession>A0A381LHQ6</accession>
<feature type="non-terminal residue" evidence="1">
    <location>
        <position position="1"/>
    </location>
</feature>